<dbReference type="eggNOG" id="COG1943">
    <property type="taxonomic scope" value="Bacteria"/>
</dbReference>
<proteinExistence type="predicted"/>
<dbReference type="Pfam" id="PF01797">
    <property type="entry name" value="Y1_Tnp"/>
    <property type="match status" value="1"/>
</dbReference>
<name>M7N9J3_9BACT</name>
<dbReference type="RefSeq" id="WP_009194306.1">
    <property type="nucleotide sequence ID" value="NZ_AODQ01000014.1"/>
</dbReference>
<dbReference type="GO" id="GO:0004803">
    <property type="term" value="F:transposase activity"/>
    <property type="evidence" value="ECO:0007669"/>
    <property type="project" value="InterPro"/>
</dbReference>
<dbReference type="NCBIfam" id="NF033573">
    <property type="entry name" value="transpos_IS200"/>
    <property type="match status" value="1"/>
</dbReference>
<dbReference type="Gene3D" id="3.30.70.1290">
    <property type="entry name" value="Transposase IS200-like"/>
    <property type="match status" value="1"/>
</dbReference>
<dbReference type="STRING" id="1279009.ADICEAN_00904"/>
<dbReference type="SUPFAM" id="SSF143422">
    <property type="entry name" value="Transposase IS200-like"/>
    <property type="match status" value="1"/>
</dbReference>
<dbReference type="OrthoDB" id="9797997at2"/>
<reference evidence="2 3" key="1">
    <citation type="journal article" date="2013" name="Genome Announc.">
        <title>Draft Genome Sequence of Cesiribacter andamanensis Strain AMV16T, Isolated from a Soil Sample from a Mud Volcano in the Andaman Islands, India.</title>
        <authorList>
            <person name="Shivaji S."/>
            <person name="Ara S."/>
            <person name="Begum Z."/>
            <person name="Srinivas T.N."/>
            <person name="Singh A."/>
            <person name="Kumar Pinnaka A."/>
        </authorList>
    </citation>
    <scope>NUCLEOTIDE SEQUENCE [LARGE SCALE GENOMIC DNA]</scope>
    <source>
        <strain evidence="2 3">AMV16</strain>
    </source>
</reference>
<dbReference type="InterPro" id="IPR002686">
    <property type="entry name" value="Transposase_17"/>
</dbReference>
<evidence type="ECO:0000259" key="1">
    <source>
        <dbReference type="SMART" id="SM01321"/>
    </source>
</evidence>
<dbReference type="GO" id="GO:0006313">
    <property type="term" value="P:DNA transposition"/>
    <property type="evidence" value="ECO:0007669"/>
    <property type="project" value="InterPro"/>
</dbReference>
<evidence type="ECO:0000313" key="2">
    <source>
        <dbReference type="EMBL" id="EMR03937.1"/>
    </source>
</evidence>
<comment type="caution">
    <text evidence="2">The sequence shown here is derived from an EMBL/GenBank/DDBJ whole genome shotgun (WGS) entry which is preliminary data.</text>
</comment>
<dbReference type="PANTHER" id="PTHR33360">
    <property type="entry name" value="TRANSPOSASE FOR INSERTION SEQUENCE ELEMENT IS200"/>
    <property type="match status" value="1"/>
</dbReference>
<keyword evidence="3" id="KW-1185">Reference proteome</keyword>
<accession>M7N9J3</accession>
<dbReference type="InterPro" id="IPR036515">
    <property type="entry name" value="Transposase_17_sf"/>
</dbReference>
<evidence type="ECO:0000313" key="3">
    <source>
        <dbReference type="Proteomes" id="UP000011910"/>
    </source>
</evidence>
<dbReference type="EMBL" id="AODQ01000014">
    <property type="protein sequence ID" value="EMR03937.1"/>
    <property type="molecule type" value="Genomic_DNA"/>
</dbReference>
<gene>
    <name evidence="2" type="ORF">ADICEAN_00904</name>
</gene>
<dbReference type="PANTHER" id="PTHR33360:SF2">
    <property type="entry name" value="TRANSPOSASE FOR INSERTION SEQUENCE ELEMENT IS200"/>
    <property type="match status" value="1"/>
</dbReference>
<dbReference type="AlphaFoldDB" id="M7N9J3"/>
<organism evidence="2 3">
    <name type="scientific">Cesiribacter andamanensis AMV16</name>
    <dbReference type="NCBI Taxonomy" id="1279009"/>
    <lineage>
        <taxon>Bacteria</taxon>
        <taxon>Pseudomonadati</taxon>
        <taxon>Bacteroidota</taxon>
        <taxon>Cytophagia</taxon>
        <taxon>Cytophagales</taxon>
        <taxon>Cesiribacteraceae</taxon>
        <taxon>Cesiribacter</taxon>
    </lineage>
</organism>
<dbReference type="SMART" id="SM01321">
    <property type="entry name" value="Y1_Tnp"/>
    <property type="match status" value="1"/>
</dbReference>
<sequence length="150" mass="17775">MPQSLVRCYVHIVFSTKHRQPCLFSPVKEQLWAYLGELCRQQGSSPICIGGYTDHVHLLCELSKKSTLVKLVDVLKANSSRWMKTKGHEYEGFYWQAGYGAFSVSQSQLEVVRSYILRQEEHHQQKEFQAEFRHLLKKHELDWDERYVWD</sequence>
<protein>
    <submittedName>
        <fullName evidence="2">Transposase</fullName>
    </submittedName>
</protein>
<dbReference type="Proteomes" id="UP000011910">
    <property type="component" value="Unassembled WGS sequence"/>
</dbReference>
<dbReference type="GO" id="GO:0003677">
    <property type="term" value="F:DNA binding"/>
    <property type="evidence" value="ECO:0007669"/>
    <property type="project" value="InterPro"/>
</dbReference>
<feature type="domain" description="Transposase IS200-like" evidence="1">
    <location>
        <begin position="5"/>
        <end position="119"/>
    </location>
</feature>